<accession>A0ABD3GTT3</accession>
<feature type="compositionally biased region" description="Basic and acidic residues" evidence="1">
    <location>
        <begin position="38"/>
        <end position="70"/>
    </location>
</feature>
<evidence type="ECO:0000313" key="3">
    <source>
        <dbReference type="Proteomes" id="UP001633002"/>
    </source>
</evidence>
<protein>
    <submittedName>
        <fullName evidence="2">Uncharacterized protein</fullName>
    </submittedName>
</protein>
<dbReference type="EMBL" id="JBJQOH010000007">
    <property type="protein sequence ID" value="KAL3681852.1"/>
    <property type="molecule type" value="Genomic_DNA"/>
</dbReference>
<feature type="region of interest" description="Disordered" evidence="1">
    <location>
        <begin position="22"/>
        <end position="131"/>
    </location>
</feature>
<proteinExistence type="predicted"/>
<gene>
    <name evidence="2" type="ORF">R1sor_024808</name>
</gene>
<organism evidence="2 3">
    <name type="scientific">Riccia sorocarpa</name>
    <dbReference type="NCBI Taxonomy" id="122646"/>
    <lineage>
        <taxon>Eukaryota</taxon>
        <taxon>Viridiplantae</taxon>
        <taxon>Streptophyta</taxon>
        <taxon>Embryophyta</taxon>
        <taxon>Marchantiophyta</taxon>
        <taxon>Marchantiopsida</taxon>
        <taxon>Marchantiidae</taxon>
        <taxon>Marchantiales</taxon>
        <taxon>Ricciaceae</taxon>
        <taxon>Riccia</taxon>
    </lineage>
</organism>
<sequence>MRKVVETKLGLDMGPTAYTIGLERNLDKPSPKTLGALGRHEVSVEEKRRREAEDRNEEEVAKRRSTRRVEFTAPPQPSSEASTSRGPENMEGVERQSTPPSKKEGKKEKESSGKGKGPSVENMVDVIFIPF</sequence>
<dbReference type="Proteomes" id="UP001633002">
    <property type="component" value="Unassembled WGS sequence"/>
</dbReference>
<keyword evidence="3" id="KW-1185">Reference proteome</keyword>
<comment type="caution">
    <text evidence="2">The sequence shown here is derived from an EMBL/GenBank/DDBJ whole genome shotgun (WGS) entry which is preliminary data.</text>
</comment>
<evidence type="ECO:0000256" key="1">
    <source>
        <dbReference type="SAM" id="MobiDB-lite"/>
    </source>
</evidence>
<reference evidence="2 3" key="1">
    <citation type="submission" date="2024-09" db="EMBL/GenBank/DDBJ databases">
        <title>Chromosome-scale assembly of Riccia sorocarpa.</title>
        <authorList>
            <person name="Paukszto L."/>
        </authorList>
    </citation>
    <scope>NUCLEOTIDE SEQUENCE [LARGE SCALE GENOMIC DNA]</scope>
    <source>
        <strain evidence="2">LP-2024</strain>
        <tissue evidence="2">Aerial parts of the thallus</tissue>
    </source>
</reference>
<evidence type="ECO:0000313" key="2">
    <source>
        <dbReference type="EMBL" id="KAL3681852.1"/>
    </source>
</evidence>
<feature type="compositionally biased region" description="Basic and acidic residues" evidence="1">
    <location>
        <begin position="101"/>
        <end position="113"/>
    </location>
</feature>
<dbReference type="AlphaFoldDB" id="A0ABD3GTT3"/>
<name>A0ABD3GTT3_9MARC</name>